<dbReference type="EMBL" id="LSNE01000007">
    <property type="protein sequence ID" value="KXI28282.1"/>
    <property type="molecule type" value="Genomic_DNA"/>
</dbReference>
<keyword evidence="12" id="KW-1185">Reference proteome</keyword>
<evidence type="ECO:0000256" key="8">
    <source>
        <dbReference type="PIRSR" id="PIRSR005091-3"/>
    </source>
</evidence>
<evidence type="ECO:0000256" key="7">
    <source>
        <dbReference type="PIRSR" id="PIRSR005091-2"/>
    </source>
</evidence>
<dbReference type="InterPro" id="IPR050448">
    <property type="entry name" value="OpgB/LTA_synthase_biosynth"/>
</dbReference>
<dbReference type="InterPro" id="IPR012160">
    <property type="entry name" value="LtaS-like"/>
</dbReference>
<evidence type="ECO:0000256" key="3">
    <source>
        <dbReference type="ARBA" id="ARBA00022692"/>
    </source>
</evidence>
<keyword evidence="7" id="KW-0479">Metal-binding</keyword>
<keyword evidence="2" id="KW-1003">Cell membrane</keyword>
<evidence type="ECO:0000256" key="2">
    <source>
        <dbReference type="ARBA" id="ARBA00022475"/>
    </source>
</evidence>
<keyword evidence="5 9" id="KW-0472">Membrane</keyword>
<dbReference type="Gene3D" id="3.30.1120.80">
    <property type="match status" value="1"/>
</dbReference>
<keyword evidence="7" id="KW-0464">Manganese</keyword>
<gene>
    <name evidence="11" type="ORF">AX660_18085</name>
</gene>
<evidence type="ECO:0000259" key="10">
    <source>
        <dbReference type="Pfam" id="PF00884"/>
    </source>
</evidence>
<comment type="subcellular location">
    <subcellularLocation>
        <location evidence="1">Cell membrane</location>
        <topology evidence="1">Multi-pass membrane protein</topology>
    </subcellularLocation>
</comment>
<dbReference type="PANTHER" id="PTHR47371">
    <property type="entry name" value="LIPOTEICHOIC ACID SYNTHASE"/>
    <property type="match status" value="1"/>
</dbReference>
<evidence type="ECO:0000256" key="1">
    <source>
        <dbReference type="ARBA" id="ARBA00004651"/>
    </source>
</evidence>
<feature type="binding site" evidence="8">
    <location>
        <position position="502"/>
    </location>
    <ligand>
        <name>Mn(2+)</name>
        <dbReference type="ChEBI" id="CHEBI:29035"/>
    </ligand>
</feature>
<evidence type="ECO:0000313" key="11">
    <source>
        <dbReference type="EMBL" id="KXI28282.1"/>
    </source>
</evidence>
<dbReference type="CDD" id="cd16015">
    <property type="entry name" value="LTA_synthase"/>
    <property type="match status" value="1"/>
</dbReference>
<feature type="active site" evidence="6">
    <location>
        <position position="330"/>
    </location>
</feature>
<keyword evidence="3 9" id="KW-0812">Transmembrane</keyword>
<sequence>MNYWRVVKPFCYFLLLGLTLLTCSRIALNVWQHERISDFSVVSTILLNGLRIDLSTLAYWMIVPVLFLPLFRLMQRPAAWHYFLNIWFIFGIVVLLLLELATPTFINEYGLRPNRLFVEYLIYPQEVLSMLLNGHLLSVIVCIAALLALTYILQKLLKKTVLPCVITTMCSWSSTLICSFLLLLVCFVLARGTLSHRPINPSLVYFSTDPLLNSLTLNSWYSVMFALKQMNSEGDAASIYGKMPQDEIIQRVRQSTGLSAQSFNSQQLPTLALKTATYQGHKKNLVIVLEESLGAQFVGSLGGKNLTPQLDQIMADGWAFSQLYATGTRSVRGIEAVVTGFTPTPARSVVKLNKSQQNFFTLAALLKQQNYHTQFVYGGESHFDNMKSFFLGNGFAQIVDMPDFAKVNFSGSWGASDQDLFTQADAELTRLAQSEQPFFSLIFSSSNHDPFEIPEGVINELEDEDPRERAIRYADHALGEFFVKAKQSNYWHNTVFLVVADHDARVFGSELVPVKNFHIPGVILGPDIDAKMDNRLASQIDLAPTLLSLMGISAANPMLGIDLNQSQTPSRVMMQYDKNFAYMTADKVAILQPDKAPTYYHYNLSDKRLEPAESDEELGKTALAHALFGNLAYQQGWYALP</sequence>
<keyword evidence="4 9" id="KW-1133">Transmembrane helix</keyword>
<organism evidence="11 12">
    <name type="scientific">Paraglaciecola hydrolytica</name>
    <dbReference type="NCBI Taxonomy" id="1799789"/>
    <lineage>
        <taxon>Bacteria</taxon>
        <taxon>Pseudomonadati</taxon>
        <taxon>Pseudomonadota</taxon>
        <taxon>Gammaproteobacteria</taxon>
        <taxon>Alteromonadales</taxon>
        <taxon>Alteromonadaceae</taxon>
        <taxon>Paraglaciecola</taxon>
    </lineage>
</organism>
<feature type="transmembrane region" description="Helical" evidence="9">
    <location>
        <begin position="57"/>
        <end position="74"/>
    </location>
</feature>
<dbReference type="InterPro" id="IPR017850">
    <property type="entry name" value="Alkaline_phosphatase_core_sf"/>
</dbReference>
<dbReference type="PANTHER" id="PTHR47371:SF3">
    <property type="entry name" value="PHOSPHOGLYCEROL TRANSFERASE I"/>
    <property type="match status" value="1"/>
</dbReference>
<feature type="transmembrane region" description="Helical" evidence="9">
    <location>
        <begin position="127"/>
        <end position="153"/>
    </location>
</feature>
<evidence type="ECO:0000256" key="4">
    <source>
        <dbReference type="ARBA" id="ARBA00022989"/>
    </source>
</evidence>
<dbReference type="OrthoDB" id="9760224at2"/>
<evidence type="ECO:0000256" key="6">
    <source>
        <dbReference type="PIRSR" id="PIRSR005091-1"/>
    </source>
</evidence>
<feature type="binding site" evidence="7">
    <location>
        <position position="448"/>
    </location>
    <ligand>
        <name>substrate</name>
    </ligand>
</feature>
<dbReference type="GO" id="GO:0046872">
    <property type="term" value="F:metal ion binding"/>
    <property type="evidence" value="ECO:0007669"/>
    <property type="project" value="UniProtKB-KW"/>
</dbReference>
<feature type="domain" description="Sulfatase N-terminal" evidence="10">
    <location>
        <begin position="283"/>
        <end position="552"/>
    </location>
</feature>
<feature type="binding site" evidence="8">
    <location>
        <position position="291"/>
    </location>
    <ligand>
        <name>Mn(2+)</name>
        <dbReference type="ChEBI" id="CHEBI:29035"/>
    </ligand>
</feature>
<dbReference type="InterPro" id="IPR000917">
    <property type="entry name" value="Sulfatase_N"/>
</dbReference>
<dbReference type="Gene3D" id="3.40.720.10">
    <property type="entry name" value="Alkaline Phosphatase, subunit A"/>
    <property type="match status" value="1"/>
</dbReference>
<proteinExistence type="predicted"/>
<dbReference type="SUPFAM" id="SSF53649">
    <property type="entry name" value="Alkaline phosphatase-like"/>
    <property type="match status" value="1"/>
</dbReference>
<dbReference type="AlphaFoldDB" id="A0A135ZZ75"/>
<evidence type="ECO:0000313" key="12">
    <source>
        <dbReference type="Proteomes" id="UP000070299"/>
    </source>
</evidence>
<dbReference type="GO" id="GO:0005886">
    <property type="term" value="C:plasma membrane"/>
    <property type="evidence" value="ECO:0007669"/>
    <property type="project" value="UniProtKB-SubCell"/>
</dbReference>
<feature type="binding site" evidence="8">
    <location>
        <position position="501"/>
    </location>
    <ligand>
        <name>Mn(2+)</name>
        <dbReference type="ChEBI" id="CHEBI:29035"/>
    </ligand>
</feature>
<protein>
    <recommendedName>
        <fullName evidence="10">Sulfatase N-terminal domain-containing protein</fullName>
    </recommendedName>
</protein>
<comment type="caution">
    <text evidence="11">The sequence shown here is derived from an EMBL/GenBank/DDBJ whole genome shotgun (WGS) entry which is preliminary data.</text>
</comment>
<feature type="transmembrane region" description="Helical" evidence="9">
    <location>
        <begin position="86"/>
        <end position="107"/>
    </location>
</feature>
<dbReference type="STRING" id="1799789.AX660_18085"/>
<dbReference type="Proteomes" id="UP000070299">
    <property type="component" value="Unassembled WGS sequence"/>
</dbReference>
<feature type="transmembrane region" description="Helical" evidence="9">
    <location>
        <begin position="165"/>
        <end position="190"/>
    </location>
</feature>
<dbReference type="Pfam" id="PF00884">
    <property type="entry name" value="Sulfatase"/>
    <property type="match status" value="1"/>
</dbReference>
<accession>A0A135ZZ75</accession>
<name>A0A135ZZ75_9ALTE</name>
<evidence type="ECO:0000256" key="5">
    <source>
        <dbReference type="ARBA" id="ARBA00023136"/>
    </source>
</evidence>
<evidence type="ECO:0000256" key="9">
    <source>
        <dbReference type="SAM" id="Phobius"/>
    </source>
</evidence>
<reference evidence="12" key="1">
    <citation type="submission" date="2016-02" db="EMBL/GenBank/DDBJ databases">
        <authorList>
            <person name="Schultz-Johansen M."/>
            <person name="Glaring M.A."/>
            <person name="Bech P.K."/>
            <person name="Stougaard P."/>
        </authorList>
    </citation>
    <scope>NUCLEOTIDE SEQUENCE [LARGE SCALE GENOMIC DNA]</scope>
    <source>
        <strain evidence="12">S66</strain>
    </source>
</reference>
<dbReference type="PIRSF" id="PIRSF005091">
    <property type="entry name" value="Mmb_sulf_HI1246"/>
    <property type="match status" value="1"/>
</dbReference>